<reference evidence="1 2" key="2">
    <citation type="submission" date="2020-03" db="EMBL/GenBank/DDBJ databases">
        <authorList>
            <person name="Ichikawa N."/>
            <person name="Kimura A."/>
            <person name="Kitahashi Y."/>
            <person name="Uohara A."/>
        </authorList>
    </citation>
    <scope>NUCLEOTIDE SEQUENCE [LARGE SCALE GENOMIC DNA]</scope>
    <source>
        <strain evidence="1 2">NBRC 107702</strain>
    </source>
</reference>
<dbReference type="KEGG" id="pfla:Pflav_002640"/>
<evidence type="ECO:0000313" key="1">
    <source>
        <dbReference type="EMBL" id="BCB73854.1"/>
    </source>
</evidence>
<dbReference type="GO" id="GO:0016301">
    <property type="term" value="F:kinase activity"/>
    <property type="evidence" value="ECO:0007669"/>
    <property type="project" value="UniProtKB-KW"/>
</dbReference>
<dbReference type="Proteomes" id="UP000502508">
    <property type="component" value="Chromosome"/>
</dbReference>
<dbReference type="PANTHER" id="PTHR10285">
    <property type="entry name" value="URIDINE KINASE"/>
    <property type="match status" value="1"/>
</dbReference>
<protein>
    <submittedName>
        <fullName evidence="1">Nucleoside/nucleotide kinase family protein</fullName>
    </submittedName>
</protein>
<dbReference type="SUPFAM" id="SSF52540">
    <property type="entry name" value="P-loop containing nucleoside triphosphate hydrolases"/>
    <property type="match status" value="1"/>
</dbReference>
<reference evidence="1 2" key="1">
    <citation type="submission" date="2020-03" db="EMBL/GenBank/DDBJ databases">
        <title>Whole genome shotgun sequence of Phytohabitans flavus NBRC 107702.</title>
        <authorList>
            <person name="Komaki H."/>
            <person name="Tamura T."/>
        </authorList>
    </citation>
    <scope>NUCLEOTIDE SEQUENCE [LARGE SCALE GENOMIC DNA]</scope>
    <source>
        <strain evidence="1 2">NBRC 107702</strain>
    </source>
</reference>
<sequence length="214" mass="23106">MFDGLVTRAAALVAAGPERAILGIAGCPAAGKSTLAELLVGGLVAAGVPAALVPMDGFHLADVALDRLGRRGRKGAIDTFDADGYLSLLRRVRTDRRRTVWAPGFARDLEQPIAGSIGVDPEVRIVVTEGNYLLADAPPWPDVRAALTETWFVELDEPLRRERLIARHVLFGKTPDEAGRWVSIVDDPNARLISQTRDRADLVVDMTLPDARPT</sequence>
<keyword evidence="1" id="KW-0418">Kinase</keyword>
<accession>A0A6F8XJ61</accession>
<dbReference type="RefSeq" id="WP_173033050.1">
    <property type="nucleotide sequence ID" value="NZ_AP022870.1"/>
</dbReference>
<keyword evidence="1" id="KW-0808">Transferase</keyword>
<organism evidence="1 2">
    <name type="scientific">Phytohabitans flavus</name>
    <dbReference type="NCBI Taxonomy" id="1076124"/>
    <lineage>
        <taxon>Bacteria</taxon>
        <taxon>Bacillati</taxon>
        <taxon>Actinomycetota</taxon>
        <taxon>Actinomycetes</taxon>
        <taxon>Micromonosporales</taxon>
        <taxon>Micromonosporaceae</taxon>
    </lineage>
</organism>
<dbReference type="EMBL" id="AP022870">
    <property type="protein sequence ID" value="BCB73854.1"/>
    <property type="molecule type" value="Genomic_DNA"/>
</dbReference>
<proteinExistence type="predicted"/>
<name>A0A6F8XJ61_9ACTN</name>
<dbReference type="NCBIfam" id="NF006743">
    <property type="entry name" value="PRK09270.1-2"/>
    <property type="match status" value="1"/>
</dbReference>
<gene>
    <name evidence="1" type="ORF">Pflav_002640</name>
</gene>
<dbReference type="AlphaFoldDB" id="A0A6F8XJ61"/>
<dbReference type="Gene3D" id="3.40.50.300">
    <property type="entry name" value="P-loop containing nucleotide triphosphate hydrolases"/>
    <property type="match status" value="1"/>
</dbReference>
<keyword evidence="2" id="KW-1185">Reference proteome</keyword>
<evidence type="ECO:0000313" key="2">
    <source>
        <dbReference type="Proteomes" id="UP000502508"/>
    </source>
</evidence>
<dbReference type="InterPro" id="IPR027417">
    <property type="entry name" value="P-loop_NTPase"/>
</dbReference>